<feature type="domain" description="Hemerythrin-like" evidence="1">
    <location>
        <begin position="15"/>
        <end position="149"/>
    </location>
</feature>
<protein>
    <recommendedName>
        <fullName evidence="1">Hemerythrin-like domain-containing protein</fullName>
    </recommendedName>
</protein>
<dbReference type="Gene3D" id="1.20.120.520">
    <property type="entry name" value="nmb1532 protein domain like"/>
    <property type="match status" value="1"/>
</dbReference>
<evidence type="ECO:0000259" key="1">
    <source>
        <dbReference type="Pfam" id="PF01814"/>
    </source>
</evidence>
<comment type="caution">
    <text evidence="2">The sequence shown here is derived from an EMBL/GenBank/DDBJ whole genome shotgun (WGS) entry which is preliminary data.</text>
</comment>
<name>A0A8J3JNJ7_9ACTN</name>
<keyword evidence="3" id="KW-1185">Reference proteome</keyword>
<dbReference type="Pfam" id="PF01814">
    <property type="entry name" value="Hemerythrin"/>
    <property type="match status" value="1"/>
</dbReference>
<proteinExistence type="predicted"/>
<organism evidence="2 3">
    <name type="scientific">Catellatospora bangladeshensis</name>
    <dbReference type="NCBI Taxonomy" id="310355"/>
    <lineage>
        <taxon>Bacteria</taxon>
        <taxon>Bacillati</taxon>
        <taxon>Actinomycetota</taxon>
        <taxon>Actinomycetes</taxon>
        <taxon>Micromonosporales</taxon>
        <taxon>Micromonosporaceae</taxon>
        <taxon>Catellatospora</taxon>
    </lineage>
</organism>
<evidence type="ECO:0000313" key="2">
    <source>
        <dbReference type="EMBL" id="GIF81993.1"/>
    </source>
</evidence>
<dbReference type="AlphaFoldDB" id="A0A8J3JNJ7"/>
<reference evidence="2 3" key="1">
    <citation type="submission" date="2021-01" db="EMBL/GenBank/DDBJ databases">
        <title>Whole genome shotgun sequence of Catellatospora bangladeshensis NBRC 107357.</title>
        <authorList>
            <person name="Komaki H."/>
            <person name="Tamura T."/>
        </authorList>
    </citation>
    <scope>NUCLEOTIDE SEQUENCE [LARGE SCALE GENOMIC DNA]</scope>
    <source>
        <strain evidence="2 3">NBRC 107357</strain>
    </source>
</reference>
<gene>
    <name evidence="2" type="ORF">Cba03nite_33420</name>
</gene>
<sequence>MPAAPIERPQLLGFRLAHRTMRGDARRLADLAGRIGAGVVVCDRRRAAALAEYVCRVCDGVHHHHDVEDRHLWPVLDRAAGAEVDLAELSDDHRALEPLLDQVRAAVTAFAAAPSDRVAARRLAQGLEGLRDLLDEHIEEEERTVLPLVERYVSAADWRRVEAAARRAGDPWFDLPRIERFAAPDELAELHALAGPVLRVALLLLRPGHRRRERLIFGQRR</sequence>
<dbReference type="EMBL" id="BONF01000017">
    <property type="protein sequence ID" value="GIF81993.1"/>
    <property type="molecule type" value="Genomic_DNA"/>
</dbReference>
<dbReference type="Proteomes" id="UP000601223">
    <property type="component" value="Unassembled WGS sequence"/>
</dbReference>
<evidence type="ECO:0000313" key="3">
    <source>
        <dbReference type="Proteomes" id="UP000601223"/>
    </source>
</evidence>
<dbReference type="InterPro" id="IPR012312">
    <property type="entry name" value="Hemerythrin-like"/>
</dbReference>
<accession>A0A8J3JNJ7</accession>
<dbReference type="RefSeq" id="WP_203746724.1">
    <property type="nucleotide sequence ID" value="NZ_BONF01000017.1"/>
</dbReference>
<dbReference type="CDD" id="cd12108">
    <property type="entry name" value="Hr-like"/>
    <property type="match status" value="1"/>
</dbReference>